<evidence type="ECO:0000313" key="1">
    <source>
        <dbReference type="EMBL" id="KAK9689492.1"/>
    </source>
</evidence>
<dbReference type="Proteomes" id="UP001443914">
    <property type="component" value="Unassembled WGS sequence"/>
</dbReference>
<accession>A0AAW1IIP9</accession>
<comment type="caution">
    <text evidence="1">The sequence shown here is derived from an EMBL/GenBank/DDBJ whole genome shotgun (WGS) entry which is preliminary data.</text>
</comment>
<dbReference type="EMBL" id="JBDFQZ010000009">
    <property type="protein sequence ID" value="KAK9689492.1"/>
    <property type="molecule type" value="Genomic_DNA"/>
</dbReference>
<sequence>MESRLLLDVVISEGTTILQLLTCKDKSLLVWRNALLILNLGLHIVNSVGTLDLKGDGFSSQGFDEDLHSTSQTEDKVKGRFLLNIVIGQSAAILELFSCKDKPLLVWGDGLLILDLGFDIDKACLIRVNKVISVLF</sequence>
<keyword evidence="2" id="KW-1185">Reference proteome</keyword>
<evidence type="ECO:0000313" key="2">
    <source>
        <dbReference type="Proteomes" id="UP001443914"/>
    </source>
</evidence>
<organism evidence="1 2">
    <name type="scientific">Saponaria officinalis</name>
    <name type="common">Common soapwort</name>
    <name type="synonym">Lychnis saponaria</name>
    <dbReference type="NCBI Taxonomy" id="3572"/>
    <lineage>
        <taxon>Eukaryota</taxon>
        <taxon>Viridiplantae</taxon>
        <taxon>Streptophyta</taxon>
        <taxon>Embryophyta</taxon>
        <taxon>Tracheophyta</taxon>
        <taxon>Spermatophyta</taxon>
        <taxon>Magnoliopsida</taxon>
        <taxon>eudicotyledons</taxon>
        <taxon>Gunneridae</taxon>
        <taxon>Pentapetalae</taxon>
        <taxon>Caryophyllales</taxon>
        <taxon>Caryophyllaceae</taxon>
        <taxon>Caryophylleae</taxon>
        <taxon>Saponaria</taxon>
    </lineage>
</organism>
<protein>
    <submittedName>
        <fullName evidence="1">Uncharacterized protein</fullName>
    </submittedName>
</protein>
<reference evidence="1" key="1">
    <citation type="submission" date="2024-03" db="EMBL/GenBank/DDBJ databases">
        <title>WGS assembly of Saponaria officinalis var. Norfolk2.</title>
        <authorList>
            <person name="Jenkins J."/>
            <person name="Shu S."/>
            <person name="Grimwood J."/>
            <person name="Barry K."/>
            <person name="Goodstein D."/>
            <person name="Schmutz J."/>
            <person name="Leebens-Mack J."/>
            <person name="Osbourn A."/>
        </authorList>
    </citation>
    <scope>NUCLEOTIDE SEQUENCE [LARGE SCALE GENOMIC DNA]</scope>
    <source>
        <strain evidence="1">JIC</strain>
    </source>
</reference>
<gene>
    <name evidence="1" type="ORF">RND81_09G062700</name>
</gene>
<proteinExistence type="predicted"/>
<dbReference type="AlphaFoldDB" id="A0AAW1IIP9"/>
<name>A0AAW1IIP9_SAPOF</name>